<organism evidence="4 5">
    <name type="scientific">Favolaschia claudopus</name>
    <dbReference type="NCBI Taxonomy" id="2862362"/>
    <lineage>
        <taxon>Eukaryota</taxon>
        <taxon>Fungi</taxon>
        <taxon>Dikarya</taxon>
        <taxon>Basidiomycota</taxon>
        <taxon>Agaricomycotina</taxon>
        <taxon>Agaricomycetes</taxon>
        <taxon>Agaricomycetidae</taxon>
        <taxon>Agaricales</taxon>
        <taxon>Marasmiineae</taxon>
        <taxon>Mycenaceae</taxon>
        <taxon>Favolaschia</taxon>
    </lineage>
</organism>
<evidence type="ECO:0000256" key="2">
    <source>
        <dbReference type="SAM" id="Phobius"/>
    </source>
</evidence>
<evidence type="ECO:0000313" key="5">
    <source>
        <dbReference type="Proteomes" id="UP001362999"/>
    </source>
</evidence>
<dbReference type="Pfam" id="PF20153">
    <property type="entry name" value="DUF6535"/>
    <property type="match status" value="1"/>
</dbReference>
<feature type="transmembrane region" description="Helical" evidence="2">
    <location>
        <begin position="188"/>
        <end position="208"/>
    </location>
</feature>
<feature type="transmembrane region" description="Helical" evidence="2">
    <location>
        <begin position="127"/>
        <end position="146"/>
    </location>
</feature>
<keyword evidence="2" id="KW-0812">Transmembrane</keyword>
<keyword evidence="2" id="KW-0472">Membrane</keyword>
<reference evidence="4 5" key="1">
    <citation type="journal article" date="2024" name="J Genomics">
        <title>Draft genome sequencing and assembly of Favolaschia claudopus CIRM-BRFM 2984 isolated from oak limbs.</title>
        <authorList>
            <person name="Navarro D."/>
            <person name="Drula E."/>
            <person name="Chaduli D."/>
            <person name="Cazenave R."/>
            <person name="Ahrendt S."/>
            <person name="Wang J."/>
            <person name="Lipzen A."/>
            <person name="Daum C."/>
            <person name="Barry K."/>
            <person name="Grigoriev I.V."/>
            <person name="Favel A."/>
            <person name="Rosso M.N."/>
            <person name="Martin F."/>
        </authorList>
    </citation>
    <scope>NUCLEOTIDE SEQUENCE [LARGE SCALE GENOMIC DNA]</scope>
    <source>
        <strain evidence="4 5">CIRM-BRFM 2984</strain>
    </source>
</reference>
<evidence type="ECO:0000256" key="1">
    <source>
        <dbReference type="SAM" id="MobiDB-lite"/>
    </source>
</evidence>
<keyword evidence="5" id="KW-1185">Reference proteome</keyword>
<dbReference type="InterPro" id="IPR045338">
    <property type="entry name" value="DUF6535"/>
</dbReference>
<dbReference type="Proteomes" id="UP001362999">
    <property type="component" value="Unassembled WGS sequence"/>
</dbReference>
<feature type="transmembrane region" description="Helical" evidence="2">
    <location>
        <begin position="57"/>
        <end position="74"/>
    </location>
</feature>
<comment type="caution">
    <text evidence="4">The sequence shown here is derived from an EMBL/GenBank/DDBJ whole genome shotgun (WGS) entry which is preliminary data.</text>
</comment>
<evidence type="ECO:0000313" key="4">
    <source>
        <dbReference type="EMBL" id="KAK6991862.1"/>
    </source>
</evidence>
<sequence>MNDEKPFVPDLNDELAGAASNDDSDDAAGAKMWSIYVGEAEKYDKALVDSWKSDMDGLLIFAGLFSAILGAFLIESYKTLSPDPEDDTVALLKQISRQLAGLANGTSVDIPAPHPFIPPTSALVCNLLWFISLGLSLSCALIATLVEQWARDFIYKTDMRSSPIIRARIFAYLYFGLKRFKMHAVVEVIPLLLHASLVIFLVGLIAFLNPVNTSVMILAIIMLGMSLAVYSVLTILPILSSDSPYQTPLSGGLWRTFQFVLAICRVTKKDDQQFISMVEKMNQVAINHSEQRNKRDHRALCWTVRSLADDTELEPFLEGIVDALLSSQGRRVAYDEHVRTLLRDTDVRFLKRLESFLRNSNSDLLSLETQNKRRIAASKVLWAIATLPCSDSLVSRQMLQQYILVPAVEPLEFFDLDLLQIPGLWPSQAARYQASSRAVLAFNALVVALNEIGRMILLLRKIQCSAPRVTGAPGYDNSHFKFHVESVLIAVDPLITKLRRLINLIRLGAGGRDDPDRDNFVWHYNASEYLDTFQIRMKLDEPFDYPPSHKGTSTGSFDWIVERLSDLEALSDAVDAWKDDIFSTFLYNAGTLEAAVYKFSATLSLFMHHWQSGPGDLGGVKTSYTRDRRLSTDRAVSFSATFNSIVDHWESSLERGLSRHVEEILVVLLDICSSAIDDSDPGSAWFVPSILFKVLHPPSCPDSESVSRSTLLTQCDTLALCDCLNANLERDKTFGGFLDCTAIIESIWQVAFAMAKDRRRFETQRMRNIMHNLIDSLRRDEPTILACYSTIALIQHNTCNNVDWQQSKESITSILQDLDVQNKTLSATIAEYENTV</sequence>
<proteinExistence type="predicted"/>
<gene>
    <name evidence="4" type="ORF">R3P38DRAFT_2803552</name>
</gene>
<dbReference type="AlphaFoldDB" id="A0AAV9ZTL5"/>
<keyword evidence="2" id="KW-1133">Transmembrane helix</keyword>
<feature type="transmembrane region" description="Helical" evidence="2">
    <location>
        <begin position="214"/>
        <end position="239"/>
    </location>
</feature>
<name>A0AAV9ZTL5_9AGAR</name>
<evidence type="ECO:0000259" key="3">
    <source>
        <dbReference type="Pfam" id="PF20153"/>
    </source>
</evidence>
<feature type="region of interest" description="Disordered" evidence="1">
    <location>
        <begin position="1"/>
        <end position="26"/>
    </location>
</feature>
<feature type="domain" description="DUF6535" evidence="3">
    <location>
        <begin position="33"/>
        <end position="208"/>
    </location>
</feature>
<dbReference type="EMBL" id="JAWWNJ010000115">
    <property type="protein sequence ID" value="KAK6991862.1"/>
    <property type="molecule type" value="Genomic_DNA"/>
</dbReference>
<protein>
    <recommendedName>
        <fullName evidence="3">DUF6535 domain-containing protein</fullName>
    </recommendedName>
</protein>
<accession>A0AAV9ZTL5</accession>